<gene>
    <name evidence="2" type="ORF">E2553_24855</name>
</gene>
<dbReference type="PANTHER" id="PTHR32022">
    <property type="entry name" value="D-GLUTAMATE CYCLASE, MITOCHONDRIAL"/>
    <property type="match status" value="1"/>
</dbReference>
<feature type="domain" description="D-glutamate cyclase-like C-terminal" evidence="1">
    <location>
        <begin position="65"/>
        <end position="335"/>
    </location>
</feature>
<protein>
    <submittedName>
        <fullName evidence="2">DUF4392 domain-containing protein</fullName>
    </submittedName>
</protein>
<comment type="caution">
    <text evidence="2">The sequence shown here is derived from an EMBL/GenBank/DDBJ whole genome shotgun (WGS) entry which is preliminary data.</text>
</comment>
<accession>A0A4Y8MR69</accession>
<dbReference type="AlphaFoldDB" id="A0A4Y8MR69"/>
<dbReference type="GeneID" id="97303108"/>
<organism evidence="2 3">
    <name type="scientific">Paraburkholderia dipogonis</name>
    <dbReference type="NCBI Taxonomy" id="1211383"/>
    <lineage>
        <taxon>Bacteria</taxon>
        <taxon>Pseudomonadati</taxon>
        <taxon>Pseudomonadota</taxon>
        <taxon>Betaproteobacteria</taxon>
        <taxon>Burkholderiales</taxon>
        <taxon>Burkholderiaceae</taxon>
        <taxon>Paraburkholderia</taxon>
    </lineage>
</organism>
<dbReference type="Pfam" id="PF14336">
    <property type="entry name" value="GLUCM-like_C"/>
    <property type="match status" value="1"/>
</dbReference>
<proteinExistence type="predicted"/>
<sequence>MNLSTVKKSATMTSITDQITGERIDRLMTVEIRPLNGGLPAGYVVPMYNVCRAHHGEPLSSLAARKLADTLSRGDVVFIATGAGTPPNLPQGETDGPVGAAVLARALVVAFGVRVILVTEDAHAAPVMAVAATVNAQSDEPAAISTVCFPLGLEAGRDIAQTLMEEYRPSAVVFVERDGPNKEGYFHGVRGDCRNPEDVGHVYLLADFARRRGVLTIGVGDGGNEVGFGAVRDAITAVHPLGGKSLAGHESGVVTVTATDVVVSASVSNWGAYAIAAALAAKTGNIDVLHTQALEHELIEATVRAGARDGATSKAEVAVDGINWQGHTSFVELLRSIVTVSL</sequence>
<dbReference type="EMBL" id="SNVI01000002">
    <property type="protein sequence ID" value="TFE40020.1"/>
    <property type="molecule type" value="Genomic_DNA"/>
</dbReference>
<dbReference type="Proteomes" id="UP000297385">
    <property type="component" value="Unassembled WGS sequence"/>
</dbReference>
<evidence type="ECO:0000313" key="2">
    <source>
        <dbReference type="EMBL" id="TFE40020.1"/>
    </source>
</evidence>
<evidence type="ECO:0000313" key="3">
    <source>
        <dbReference type="Proteomes" id="UP000297385"/>
    </source>
</evidence>
<reference evidence="2 3" key="1">
    <citation type="submission" date="2019-03" db="EMBL/GenBank/DDBJ databases">
        <title>Complete Genome Sequence of Paraburkholderia dipogonis ICMP 19430T, a Nitrogen-fixing Symbiont of the South African Invasive Legume Dipogon lignosus in New Zealand.</title>
        <authorList>
            <person name="De Meyer S.E."/>
        </authorList>
    </citation>
    <scope>NUCLEOTIDE SEQUENCE [LARGE SCALE GENOMIC DNA]</scope>
    <source>
        <strain evidence="2 3">ICMP 19430</strain>
    </source>
</reference>
<dbReference type="InterPro" id="IPR025504">
    <property type="entry name" value="GLUCM_C"/>
</dbReference>
<dbReference type="RefSeq" id="WP_134461453.1">
    <property type="nucleotide sequence ID" value="NZ_JBHMFL010000169.1"/>
</dbReference>
<dbReference type="PANTHER" id="PTHR32022:SF10">
    <property type="entry name" value="D-GLUTAMATE CYCLASE, MITOCHONDRIAL"/>
    <property type="match status" value="1"/>
</dbReference>
<dbReference type="Gene3D" id="3.90.1640.20">
    <property type="entry name" value="TON_0340"/>
    <property type="match status" value="1"/>
</dbReference>
<evidence type="ECO:0000259" key="1">
    <source>
        <dbReference type="Pfam" id="PF14336"/>
    </source>
</evidence>
<name>A0A4Y8MR69_9BURK</name>